<dbReference type="SUPFAM" id="SSF57667">
    <property type="entry name" value="beta-beta-alpha zinc fingers"/>
    <property type="match status" value="1"/>
</dbReference>
<dbReference type="PROSITE" id="PS00028">
    <property type="entry name" value="ZINC_FINGER_C2H2_1"/>
    <property type="match status" value="1"/>
</dbReference>
<dbReference type="AlphaFoldDB" id="A0A0K0DMH1"/>
<reference evidence="2" key="1">
    <citation type="submission" date="2012-09" db="EMBL/GenBank/DDBJ databases">
        <authorList>
            <person name="Martin A.A."/>
        </authorList>
    </citation>
    <scope>NUCLEOTIDE SEQUENCE</scope>
</reference>
<dbReference type="Gene3D" id="3.30.160.60">
    <property type="entry name" value="Classic Zinc Finger"/>
    <property type="match status" value="1"/>
</dbReference>
<dbReference type="WBParaSite" id="ACAC_0001288701-mRNA-1">
    <property type="protein sequence ID" value="ACAC_0001288701-mRNA-1"/>
    <property type="gene ID" value="ACAC_0001288701"/>
</dbReference>
<reference evidence="3" key="2">
    <citation type="submission" date="2017-02" db="UniProtKB">
        <authorList>
            <consortium name="WormBaseParasite"/>
        </authorList>
    </citation>
    <scope>IDENTIFICATION</scope>
</reference>
<keyword evidence="2" id="KW-1185">Reference proteome</keyword>
<accession>A0A0K0DMH1</accession>
<evidence type="ECO:0000259" key="1">
    <source>
        <dbReference type="PROSITE" id="PS00028"/>
    </source>
</evidence>
<dbReference type="InterPro" id="IPR013087">
    <property type="entry name" value="Znf_C2H2_type"/>
</dbReference>
<dbReference type="Proteomes" id="UP000035642">
    <property type="component" value="Unassembled WGS sequence"/>
</dbReference>
<name>A0A0K0DMH1_ANGCA</name>
<organism evidence="2 3">
    <name type="scientific">Angiostrongylus cantonensis</name>
    <name type="common">Rat lungworm</name>
    <dbReference type="NCBI Taxonomy" id="6313"/>
    <lineage>
        <taxon>Eukaryota</taxon>
        <taxon>Metazoa</taxon>
        <taxon>Ecdysozoa</taxon>
        <taxon>Nematoda</taxon>
        <taxon>Chromadorea</taxon>
        <taxon>Rhabditida</taxon>
        <taxon>Rhabditina</taxon>
        <taxon>Rhabditomorpha</taxon>
        <taxon>Strongyloidea</taxon>
        <taxon>Metastrongylidae</taxon>
        <taxon>Angiostrongylus</taxon>
    </lineage>
</organism>
<sequence length="61" mass="6642">MSCSSCLLVFADPFLYRTHIGTHALGRAFQCTACGTVCHDRVAFQRHLIATLANVGKNETS</sequence>
<feature type="domain" description="C2H2-type" evidence="1">
    <location>
        <begin position="3"/>
        <end position="23"/>
    </location>
</feature>
<proteinExistence type="predicted"/>
<evidence type="ECO:0000313" key="2">
    <source>
        <dbReference type="Proteomes" id="UP000035642"/>
    </source>
</evidence>
<dbReference type="InterPro" id="IPR036236">
    <property type="entry name" value="Znf_C2H2_sf"/>
</dbReference>
<protein>
    <submittedName>
        <fullName evidence="3">C2H2-type domain-containing protein</fullName>
    </submittedName>
</protein>
<dbReference type="STRING" id="6313.A0A0K0DMH1"/>
<evidence type="ECO:0000313" key="3">
    <source>
        <dbReference type="WBParaSite" id="ACAC_0001288701-mRNA-1"/>
    </source>
</evidence>